<feature type="transmembrane region" description="Helical" evidence="6">
    <location>
        <begin position="35"/>
        <end position="54"/>
    </location>
</feature>
<dbReference type="RefSeq" id="WP_212495610.1">
    <property type="nucleotide sequence ID" value="NZ_JAFCJH010000096.1"/>
</dbReference>
<evidence type="ECO:0000256" key="5">
    <source>
        <dbReference type="ARBA" id="ARBA00023136"/>
    </source>
</evidence>
<evidence type="ECO:0000313" key="7">
    <source>
        <dbReference type="EMBL" id="MBR0801678.1"/>
    </source>
</evidence>
<reference evidence="8" key="1">
    <citation type="journal article" date="2021" name="ISME J.">
        <title>Evolutionary origin and ecological implication of a unique nif island in free-living Bradyrhizobium lineages.</title>
        <authorList>
            <person name="Tao J."/>
        </authorList>
    </citation>
    <scope>NUCLEOTIDE SEQUENCE [LARGE SCALE GENOMIC DNA]</scope>
    <source>
        <strain evidence="8">SZCCT0434</strain>
    </source>
</reference>
<feature type="transmembrane region" description="Helical" evidence="6">
    <location>
        <begin position="12"/>
        <end position="29"/>
    </location>
</feature>
<evidence type="ECO:0000313" key="8">
    <source>
        <dbReference type="Proteomes" id="UP001315278"/>
    </source>
</evidence>
<comment type="subcellular location">
    <subcellularLocation>
        <location evidence="1">Cell membrane</location>
        <topology evidence="1">Multi-pass membrane protein</topology>
    </subcellularLocation>
</comment>
<dbReference type="Pfam" id="PF02653">
    <property type="entry name" value="BPD_transp_2"/>
    <property type="match status" value="1"/>
</dbReference>
<protein>
    <submittedName>
        <fullName evidence="7">Branched-chain amino acid ABC transporter permease</fullName>
    </submittedName>
</protein>
<evidence type="ECO:0000256" key="6">
    <source>
        <dbReference type="SAM" id="Phobius"/>
    </source>
</evidence>
<feature type="transmembrane region" description="Helical" evidence="6">
    <location>
        <begin position="291"/>
        <end position="322"/>
    </location>
</feature>
<organism evidence="7 8">
    <name type="scientific">Bradyrhizobium jicamae</name>
    <dbReference type="NCBI Taxonomy" id="280332"/>
    <lineage>
        <taxon>Bacteria</taxon>
        <taxon>Pseudomonadati</taxon>
        <taxon>Pseudomonadota</taxon>
        <taxon>Alphaproteobacteria</taxon>
        <taxon>Hyphomicrobiales</taxon>
        <taxon>Nitrobacteraceae</taxon>
        <taxon>Bradyrhizobium</taxon>
    </lineage>
</organism>
<dbReference type="InterPro" id="IPR001851">
    <property type="entry name" value="ABC_transp_permease"/>
</dbReference>
<keyword evidence="2" id="KW-1003">Cell membrane</keyword>
<feature type="transmembrane region" description="Helical" evidence="6">
    <location>
        <begin position="85"/>
        <end position="107"/>
    </location>
</feature>
<dbReference type="PANTHER" id="PTHR30482">
    <property type="entry name" value="HIGH-AFFINITY BRANCHED-CHAIN AMINO ACID TRANSPORT SYSTEM PERMEASE"/>
    <property type="match status" value="1"/>
</dbReference>
<keyword evidence="5 6" id="KW-0472">Membrane</keyword>
<feature type="transmembrane region" description="Helical" evidence="6">
    <location>
        <begin position="114"/>
        <end position="135"/>
    </location>
</feature>
<gene>
    <name evidence="7" type="ORF">JQ615_40740</name>
</gene>
<dbReference type="PANTHER" id="PTHR30482:SF17">
    <property type="entry name" value="ABC TRANSPORTER ATP-BINDING PROTEIN"/>
    <property type="match status" value="1"/>
</dbReference>
<evidence type="ECO:0000256" key="4">
    <source>
        <dbReference type="ARBA" id="ARBA00022989"/>
    </source>
</evidence>
<dbReference type="Proteomes" id="UP001315278">
    <property type="component" value="Unassembled WGS sequence"/>
</dbReference>
<keyword evidence="4 6" id="KW-1133">Transmembrane helix</keyword>
<proteinExistence type="predicted"/>
<evidence type="ECO:0000256" key="2">
    <source>
        <dbReference type="ARBA" id="ARBA00022475"/>
    </source>
</evidence>
<dbReference type="EMBL" id="JAFCJH010000096">
    <property type="protein sequence ID" value="MBR0801678.1"/>
    <property type="molecule type" value="Genomic_DNA"/>
</dbReference>
<feature type="transmembrane region" description="Helical" evidence="6">
    <location>
        <begin position="170"/>
        <end position="198"/>
    </location>
</feature>
<comment type="caution">
    <text evidence="7">The sequence shown here is derived from an EMBL/GenBank/DDBJ whole genome shotgun (WGS) entry which is preliminary data.</text>
</comment>
<dbReference type="CDD" id="cd06581">
    <property type="entry name" value="TM_PBP1_LivM_like"/>
    <property type="match status" value="1"/>
</dbReference>
<evidence type="ECO:0000256" key="3">
    <source>
        <dbReference type="ARBA" id="ARBA00022692"/>
    </source>
</evidence>
<name>A0ABS5FXX1_9BRAD</name>
<dbReference type="InterPro" id="IPR043428">
    <property type="entry name" value="LivM-like"/>
</dbReference>
<keyword evidence="8" id="KW-1185">Reference proteome</keyword>
<sequence length="332" mass="35580">MKKSTATLVQRIPWVLVVFVAALTIPWVGNRYDTFLATQIAISALFAMSLNLLLGTTGLVSFGHVAYFGIGSYVCGILMKTYAVPFAIALPAAAAGGALGALVFGFFCVRLTKIYFAMLTLAFSQIVWAICFKWNDVTGGDQGLPDVPYPDLGWMLSIPLLSDLRIAEQFYVLTLIVVMLSLAAIRRITASPFGLMLTTIRENPERAASIGLNVRGYELAAFVIAGGFAGIAGALFGIFNRGVFADFVYWPKSAEVMIMTILGGIDHFWGPVVGATTLVLLNQAITSYTEYWPLALGVILLTLLFVFPGGIVGGLTTGLAWLRRKAGGRAGA</sequence>
<feature type="transmembrane region" description="Helical" evidence="6">
    <location>
        <begin position="61"/>
        <end position="79"/>
    </location>
</feature>
<evidence type="ECO:0000256" key="1">
    <source>
        <dbReference type="ARBA" id="ARBA00004651"/>
    </source>
</evidence>
<keyword evidence="3 6" id="KW-0812">Transmembrane</keyword>
<accession>A0ABS5FXX1</accession>
<feature type="transmembrane region" description="Helical" evidence="6">
    <location>
        <begin position="219"/>
        <end position="239"/>
    </location>
</feature>